<dbReference type="CDD" id="cd17546">
    <property type="entry name" value="REC_hyHK_CKI1_RcsC-like"/>
    <property type="match status" value="1"/>
</dbReference>
<gene>
    <name evidence="23" type="primary">luxQ_2</name>
    <name evidence="23" type="ORF">CA13_71080</name>
</gene>
<keyword evidence="8 18" id="KW-0812">Transmembrane</keyword>
<dbReference type="GO" id="GO:0009927">
    <property type="term" value="F:histidine phosphotransfer kinase activity"/>
    <property type="evidence" value="ECO:0007669"/>
    <property type="project" value="TreeGrafter"/>
</dbReference>
<dbReference type="PRINTS" id="PR00344">
    <property type="entry name" value="BCTRLSENSOR"/>
</dbReference>
<evidence type="ECO:0000256" key="3">
    <source>
        <dbReference type="ARBA" id="ARBA00012438"/>
    </source>
</evidence>
<dbReference type="PROSITE" id="PS50894">
    <property type="entry name" value="HPT"/>
    <property type="match status" value="1"/>
</dbReference>
<evidence type="ECO:0000256" key="6">
    <source>
        <dbReference type="ARBA" id="ARBA00022553"/>
    </source>
</evidence>
<dbReference type="InterPro" id="IPR036097">
    <property type="entry name" value="HisK_dim/P_sf"/>
</dbReference>
<evidence type="ECO:0000256" key="1">
    <source>
        <dbReference type="ARBA" id="ARBA00000085"/>
    </source>
</evidence>
<dbReference type="GO" id="GO:0005886">
    <property type="term" value="C:plasma membrane"/>
    <property type="evidence" value="ECO:0007669"/>
    <property type="project" value="UniProtKB-SubCell"/>
</dbReference>
<dbReference type="Pfam" id="PF01627">
    <property type="entry name" value="Hpt"/>
    <property type="match status" value="2"/>
</dbReference>
<dbReference type="SMART" id="SM00448">
    <property type="entry name" value="REC"/>
    <property type="match status" value="1"/>
</dbReference>
<evidence type="ECO:0000259" key="20">
    <source>
        <dbReference type="PROSITE" id="PS50110"/>
    </source>
</evidence>
<evidence type="ECO:0000256" key="15">
    <source>
        <dbReference type="PROSITE-ProRule" id="PRU00110"/>
    </source>
</evidence>
<dbReference type="GO" id="GO:0000155">
    <property type="term" value="F:phosphorelay sensor kinase activity"/>
    <property type="evidence" value="ECO:0007669"/>
    <property type="project" value="InterPro"/>
</dbReference>
<dbReference type="Gene3D" id="1.10.287.130">
    <property type="match status" value="1"/>
</dbReference>
<dbReference type="InterPro" id="IPR011006">
    <property type="entry name" value="CheY-like_superfamily"/>
</dbReference>
<dbReference type="InterPro" id="IPR005467">
    <property type="entry name" value="His_kinase_dom"/>
</dbReference>
<dbReference type="PROSITE" id="PS50109">
    <property type="entry name" value="HIS_KIN"/>
    <property type="match status" value="1"/>
</dbReference>
<keyword evidence="4" id="KW-1003">Cell membrane</keyword>
<evidence type="ECO:0000256" key="14">
    <source>
        <dbReference type="ARBA" id="ARBA00023136"/>
    </source>
</evidence>
<evidence type="ECO:0000256" key="5">
    <source>
        <dbReference type="ARBA" id="ARBA00022519"/>
    </source>
</evidence>
<dbReference type="FunFam" id="3.30.565.10:FF:000078">
    <property type="entry name" value="Two-component sensor histidine kinase"/>
    <property type="match status" value="1"/>
</dbReference>
<keyword evidence="13" id="KW-0902">Two-component regulatory system</keyword>
<dbReference type="RefSeq" id="WP_419195277.1">
    <property type="nucleotide sequence ID" value="NZ_SJPJ01000002.1"/>
</dbReference>
<dbReference type="SUPFAM" id="SSF55785">
    <property type="entry name" value="PYP-like sensor domain (PAS domain)"/>
    <property type="match status" value="1"/>
</dbReference>
<name>A0A5C5YNS3_9BACT</name>
<dbReference type="SUPFAM" id="SSF47226">
    <property type="entry name" value="Histidine-containing phosphotransfer domain, HPT domain"/>
    <property type="match status" value="2"/>
</dbReference>
<keyword evidence="5" id="KW-0997">Cell inner membrane</keyword>
<evidence type="ECO:0000256" key="10">
    <source>
        <dbReference type="ARBA" id="ARBA00022777"/>
    </source>
</evidence>
<dbReference type="Gene3D" id="1.20.120.160">
    <property type="entry name" value="HPT domain"/>
    <property type="match status" value="2"/>
</dbReference>
<dbReference type="PANTHER" id="PTHR43047:SF72">
    <property type="entry name" value="OSMOSENSING HISTIDINE PROTEIN KINASE SLN1"/>
    <property type="match status" value="1"/>
</dbReference>
<evidence type="ECO:0000256" key="17">
    <source>
        <dbReference type="SAM" id="MobiDB-lite"/>
    </source>
</evidence>
<dbReference type="CDD" id="cd16922">
    <property type="entry name" value="HATPase_EvgS-ArcB-TorS-like"/>
    <property type="match status" value="1"/>
</dbReference>
<dbReference type="Pfam" id="PF02518">
    <property type="entry name" value="HATPase_c"/>
    <property type="match status" value="1"/>
</dbReference>
<keyword evidence="24" id="KW-1185">Reference proteome</keyword>
<comment type="subcellular location">
    <subcellularLocation>
        <location evidence="2">Cell inner membrane</location>
        <topology evidence="2">Multi-pass membrane protein</topology>
    </subcellularLocation>
</comment>
<keyword evidence="11" id="KW-0067">ATP-binding</keyword>
<dbReference type="GO" id="GO:0005524">
    <property type="term" value="F:ATP binding"/>
    <property type="evidence" value="ECO:0007669"/>
    <property type="project" value="UniProtKB-KW"/>
</dbReference>
<keyword evidence="6 16" id="KW-0597">Phosphoprotein</keyword>
<feature type="compositionally biased region" description="Polar residues" evidence="17">
    <location>
        <begin position="835"/>
        <end position="851"/>
    </location>
</feature>
<protein>
    <recommendedName>
        <fullName evidence="3">histidine kinase</fullName>
        <ecNumber evidence="3">2.7.13.3</ecNumber>
    </recommendedName>
</protein>
<dbReference type="InterPro" id="IPR001789">
    <property type="entry name" value="Sig_transdc_resp-reg_receiver"/>
</dbReference>
<dbReference type="Gene3D" id="3.30.450.20">
    <property type="entry name" value="PAS domain"/>
    <property type="match status" value="1"/>
</dbReference>
<dbReference type="Proteomes" id="UP000315010">
    <property type="component" value="Unassembled WGS sequence"/>
</dbReference>
<dbReference type="SUPFAM" id="SSF55874">
    <property type="entry name" value="ATPase domain of HSP90 chaperone/DNA topoisomerase II/histidine kinase"/>
    <property type="match status" value="1"/>
</dbReference>
<keyword evidence="12 18" id="KW-1133">Transmembrane helix</keyword>
<evidence type="ECO:0000313" key="23">
    <source>
        <dbReference type="EMBL" id="TWT76612.1"/>
    </source>
</evidence>
<dbReference type="EMBL" id="SJPJ01000002">
    <property type="protein sequence ID" value="TWT76612.1"/>
    <property type="molecule type" value="Genomic_DNA"/>
</dbReference>
<evidence type="ECO:0000256" key="18">
    <source>
        <dbReference type="SAM" id="Phobius"/>
    </source>
</evidence>
<dbReference type="InterPro" id="IPR035965">
    <property type="entry name" value="PAS-like_dom_sf"/>
</dbReference>
<accession>A0A5C5YNS3</accession>
<dbReference type="InterPro" id="IPR036641">
    <property type="entry name" value="HPT_dom_sf"/>
</dbReference>
<feature type="modified residue" description="4-aspartylphosphate" evidence="16">
    <location>
        <position position="626"/>
    </location>
</feature>
<organism evidence="23 24">
    <name type="scientific">Novipirellula herctigrandis</name>
    <dbReference type="NCBI Taxonomy" id="2527986"/>
    <lineage>
        <taxon>Bacteria</taxon>
        <taxon>Pseudomonadati</taxon>
        <taxon>Planctomycetota</taxon>
        <taxon>Planctomycetia</taxon>
        <taxon>Pirellulales</taxon>
        <taxon>Pirellulaceae</taxon>
        <taxon>Novipirellula</taxon>
    </lineage>
</organism>
<evidence type="ECO:0000256" key="4">
    <source>
        <dbReference type="ARBA" id="ARBA00022475"/>
    </source>
</evidence>
<dbReference type="AlphaFoldDB" id="A0A5C5YNS3"/>
<keyword evidence="10 23" id="KW-0418">Kinase</keyword>
<feature type="region of interest" description="Disordered" evidence="17">
    <location>
        <begin position="829"/>
        <end position="851"/>
    </location>
</feature>
<feature type="domain" description="Response regulatory" evidence="20">
    <location>
        <begin position="577"/>
        <end position="691"/>
    </location>
</feature>
<evidence type="ECO:0000256" key="9">
    <source>
        <dbReference type="ARBA" id="ARBA00022741"/>
    </source>
</evidence>
<dbReference type="PROSITE" id="PS50112">
    <property type="entry name" value="PAS"/>
    <property type="match status" value="1"/>
</dbReference>
<proteinExistence type="predicted"/>
<keyword evidence="14 18" id="KW-0472">Membrane</keyword>
<dbReference type="InterPro" id="IPR003594">
    <property type="entry name" value="HATPase_dom"/>
</dbReference>
<dbReference type="CDD" id="cd00130">
    <property type="entry name" value="PAS"/>
    <property type="match status" value="1"/>
</dbReference>
<comment type="caution">
    <text evidence="23">The sequence shown here is derived from an EMBL/GenBank/DDBJ whole genome shotgun (WGS) entry which is preliminary data.</text>
</comment>
<evidence type="ECO:0000256" key="11">
    <source>
        <dbReference type="ARBA" id="ARBA00022840"/>
    </source>
</evidence>
<dbReference type="Pfam" id="PF00072">
    <property type="entry name" value="Response_reg"/>
    <property type="match status" value="1"/>
</dbReference>
<dbReference type="CDD" id="cd00082">
    <property type="entry name" value="HisKA"/>
    <property type="match status" value="1"/>
</dbReference>
<evidence type="ECO:0000256" key="7">
    <source>
        <dbReference type="ARBA" id="ARBA00022679"/>
    </source>
</evidence>
<comment type="catalytic activity">
    <reaction evidence="1">
        <text>ATP + protein L-histidine = ADP + protein N-phospho-L-histidine.</text>
        <dbReference type="EC" id="2.7.13.3"/>
    </reaction>
</comment>
<dbReference type="InterPro" id="IPR008207">
    <property type="entry name" value="Sig_transdc_His_kin_Hpt_dom"/>
</dbReference>
<evidence type="ECO:0000256" key="8">
    <source>
        <dbReference type="ARBA" id="ARBA00022692"/>
    </source>
</evidence>
<dbReference type="FunFam" id="1.10.287.130:FF:000038">
    <property type="entry name" value="Sensory transduction histidine kinase"/>
    <property type="match status" value="1"/>
</dbReference>
<evidence type="ECO:0000313" key="24">
    <source>
        <dbReference type="Proteomes" id="UP000315010"/>
    </source>
</evidence>
<dbReference type="Gene3D" id="3.30.565.10">
    <property type="entry name" value="Histidine kinase-like ATPase, C-terminal domain"/>
    <property type="match status" value="1"/>
</dbReference>
<evidence type="ECO:0000259" key="21">
    <source>
        <dbReference type="PROSITE" id="PS50112"/>
    </source>
</evidence>
<feature type="transmembrane region" description="Helical" evidence="18">
    <location>
        <begin position="12"/>
        <end position="34"/>
    </location>
</feature>
<evidence type="ECO:0000259" key="22">
    <source>
        <dbReference type="PROSITE" id="PS50894"/>
    </source>
</evidence>
<dbReference type="SMART" id="SM00387">
    <property type="entry name" value="HATPase_c"/>
    <property type="match status" value="1"/>
</dbReference>
<dbReference type="InterPro" id="IPR000014">
    <property type="entry name" value="PAS"/>
</dbReference>
<evidence type="ECO:0000256" key="16">
    <source>
        <dbReference type="PROSITE-ProRule" id="PRU00169"/>
    </source>
</evidence>
<keyword evidence="9" id="KW-0547">Nucleotide-binding</keyword>
<feature type="domain" description="Histidine kinase" evidence="19">
    <location>
        <begin position="319"/>
        <end position="542"/>
    </location>
</feature>
<dbReference type="SUPFAM" id="SSF47384">
    <property type="entry name" value="Homodimeric domain of signal transducing histidine kinase"/>
    <property type="match status" value="1"/>
</dbReference>
<dbReference type="PANTHER" id="PTHR43047">
    <property type="entry name" value="TWO-COMPONENT HISTIDINE PROTEIN KINASE"/>
    <property type="match status" value="1"/>
</dbReference>
<dbReference type="Pfam" id="PF00512">
    <property type="entry name" value="HisKA"/>
    <property type="match status" value="1"/>
</dbReference>
<dbReference type="InterPro" id="IPR003661">
    <property type="entry name" value="HisK_dim/P_dom"/>
</dbReference>
<reference evidence="23 24" key="1">
    <citation type="submission" date="2019-02" db="EMBL/GenBank/DDBJ databases">
        <title>Deep-cultivation of Planctomycetes and their phenomic and genomic characterization uncovers novel biology.</title>
        <authorList>
            <person name="Wiegand S."/>
            <person name="Jogler M."/>
            <person name="Boedeker C."/>
            <person name="Pinto D."/>
            <person name="Vollmers J."/>
            <person name="Rivas-Marin E."/>
            <person name="Kohn T."/>
            <person name="Peeters S.H."/>
            <person name="Heuer A."/>
            <person name="Rast P."/>
            <person name="Oberbeckmann S."/>
            <person name="Bunk B."/>
            <person name="Jeske O."/>
            <person name="Meyerdierks A."/>
            <person name="Storesund J.E."/>
            <person name="Kallscheuer N."/>
            <person name="Luecker S."/>
            <person name="Lage O.M."/>
            <person name="Pohl T."/>
            <person name="Merkel B.J."/>
            <person name="Hornburger P."/>
            <person name="Mueller R.-W."/>
            <person name="Bruemmer F."/>
            <person name="Labrenz M."/>
            <person name="Spormann A.M."/>
            <person name="Op Den Camp H."/>
            <person name="Overmann J."/>
            <person name="Amann R."/>
            <person name="Jetten M.S.M."/>
            <person name="Mascher T."/>
            <person name="Medema M.H."/>
            <person name="Devos D.P."/>
            <person name="Kaster A.-K."/>
            <person name="Ovreas L."/>
            <person name="Rohde M."/>
            <person name="Galperin M.Y."/>
            <person name="Jogler C."/>
        </authorList>
    </citation>
    <scope>NUCLEOTIDE SEQUENCE [LARGE SCALE GENOMIC DNA]</scope>
    <source>
        <strain evidence="23 24">CA13</strain>
    </source>
</reference>
<feature type="domain" description="HPt" evidence="22">
    <location>
        <begin position="737"/>
        <end position="823"/>
    </location>
</feature>
<sequence>MKIFQRIPIRIRISFGLVGLMVGSLLVASAAGFFPNEQEEILRGRAKLCETLAISGTAMASSGQIDNLNVTLASIVHRDPQVVSIGLRSRDGNMIVSAGPHEQRWNPGLENGMDQMHVPVFRYGERWGELQITFESTGGILGLNYWAPAWLLIVLVPACFLQFSFFLRKTLESLDPSGAVPTHVEKAFDTFTVGLFLLNSRGRIIFSNQRLATLLNIESSKLLGMKLRELEWIVPDDSTGELPWDQAKRSGESVLDQIIQFDVADRRLTFSLNCTPIAGQGYLVTFDDITLIEENKLALAEARDAAQNASEAKSAFLANMSHEIRTPLNAVLGFTDVLRRGLVSDSEEAIGHLNMIHTSGAHLLELINDILDLSKIEAGRLQCESIETQLDLIVEDVANVLNVRAHEKGIALRTEFKSAIPKMIHTDPTRLRQVITNLVGNAIKFTDEGEVTIVTKMIGSEDTSPQIQIDVNDSGIGMTPEQQSKIFESFVQADSTTTRKFGGTGLGLSISRRLAEAMGGQLTVASEAGVGSTFTISIPVNANSSQEWLTPEQIQSGAAKRAANDSAGGLIRLPNKPILVVDDGDANRRLIELVLSRAGAVVSSAENGLEAIKAVSENDYSIILMDMQMPVLDGYTATRRLREAGLTTPIIALTGNAMKGDREKCMDAGCDDFLTKPVDIDNLLVCVSSYIGTGESSPDEPQTTEVNALVQPAAPLASSDSVRFDAPSAIHPTLPMDDEDFRAITTDFIHRLGSRLDQIEIAIKANDFETVRSDAHWLKGAGGTVGLPAFNEPAKSLEEASKVSDVERAEELLTQIRDIHSRVVIPGMPQAPAADSNTPLPTKPTSDSTEISCTMESDEHPIYSSLPLDDAEFCAIIIDFVTKLDTRLLEMQNLLESNSFVELSERAHWLKGAGGTVGYGDFTEPAAELVSASRGCDFEHSEHLLRQIQAIRKRLVVPKIEVAHSPQEPLDAPHNCEPI</sequence>
<feature type="modified residue" description="Phosphohistidine" evidence="15">
    <location>
        <position position="776"/>
    </location>
</feature>
<dbReference type="PROSITE" id="PS50110">
    <property type="entry name" value="RESPONSE_REGULATORY"/>
    <property type="match status" value="1"/>
</dbReference>
<evidence type="ECO:0000256" key="12">
    <source>
        <dbReference type="ARBA" id="ARBA00022989"/>
    </source>
</evidence>
<dbReference type="InterPro" id="IPR013656">
    <property type="entry name" value="PAS_4"/>
</dbReference>
<dbReference type="EC" id="2.7.13.3" evidence="3"/>
<dbReference type="Gene3D" id="3.40.50.2300">
    <property type="match status" value="1"/>
</dbReference>
<dbReference type="InterPro" id="IPR036890">
    <property type="entry name" value="HATPase_C_sf"/>
</dbReference>
<dbReference type="Pfam" id="PF08448">
    <property type="entry name" value="PAS_4"/>
    <property type="match status" value="1"/>
</dbReference>
<evidence type="ECO:0000256" key="13">
    <source>
        <dbReference type="ARBA" id="ARBA00023012"/>
    </source>
</evidence>
<dbReference type="InterPro" id="IPR004358">
    <property type="entry name" value="Sig_transdc_His_kin-like_C"/>
</dbReference>
<evidence type="ECO:0000256" key="2">
    <source>
        <dbReference type="ARBA" id="ARBA00004429"/>
    </source>
</evidence>
<dbReference type="SMART" id="SM00388">
    <property type="entry name" value="HisKA"/>
    <property type="match status" value="1"/>
</dbReference>
<dbReference type="SUPFAM" id="SSF52172">
    <property type="entry name" value="CheY-like"/>
    <property type="match status" value="1"/>
</dbReference>
<evidence type="ECO:0000259" key="19">
    <source>
        <dbReference type="PROSITE" id="PS50109"/>
    </source>
</evidence>
<keyword evidence="7 23" id="KW-0808">Transferase</keyword>
<feature type="domain" description="PAS" evidence="21">
    <location>
        <begin position="180"/>
        <end position="237"/>
    </location>
</feature>